<feature type="compositionally biased region" description="Polar residues" evidence="1">
    <location>
        <begin position="311"/>
        <end position="341"/>
    </location>
</feature>
<evidence type="ECO:0000256" key="1">
    <source>
        <dbReference type="SAM" id="MobiDB-lite"/>
    </source>
</evidence>
<name>A0A8H4TH22_9HYPO</name>
<dbReference type="InterPro" id="IPR013320">
    <property type="entry name" value="ConA-like_dom_sf"/>
</dbReference>
<reference evidence="4" key="1">
    <citation type="journal article" date="2020" name="BMC Genomics">
        <title>Correction to: Identification and distribution of gene clusters required for synthesis of sphingolipid metabolism inhibitors in diverse species of the filamentous fungus Fusarium.</title>
        <authorList>
            <person name="Kim H.S."/>
            <person name="Lohmar J.M."/>
            <person name="Busman M."/>
            <person name="Brown D.W."/>
            <person name="Naumann T.A."/>
            <person name="Divon H.H."/>
            <person name="Lysoe E."/>
            <person name="Uhlig S."/>
            <person name="Proctor R.H."/>
        </authorList>
    </citation>
    <scope>NUCLEOTIDE SEQUENCE</scope>
    <source>
        <strain evidence="4">NRRL 45417</strain>
    </source>
</reference>
<protein>
    <recommendedName>
        <fullName evidence="6">Mixed-linked glucanase MLG1</fullName>
    </recommendedName>
</protein>
<dbReference type="CDD" id="cd02181">
    <property type="entry name" value="GH16_fungal_Lam16A_glucanase"/>
    <property type="match status" value="1"/>
</dbReference>
<comment type="caution">
    <text evidence="4">The sequence shown here is derived from an EMBL/GenBank/DDBJ whole genome shotgun (WGS) entry which is preliminary data.</text>
</comment>
<sequence>MAYSLTTSFLGDSLISGFDWFNGRDPSNGFVQYQDLAGAEQYGLYSVDPFSNTVRLRPDSARKFGPNEGRPSIRLESKESYQYGLFIADFQHMPISQCGTWPAFWAYGDNWPNNGEVDILEGANLAYTNIMSAHTADGCMLDPADSNLFSGNPQSLDCAVGTDNVGCGFTPPASDTSSYGDGFNAVGGGVYAMEWDSEYISIWHFPRGAIPADIEAKRPDPRKWGLPQSLFGGSKCNVDEYFNDMRIVLNINFCGDYGEGTWGSSETCRALAPTCREYVANNPLDFQDAYFDVSYIDVYTRLGGDVPPVVPSSTSEAPTEISIPSASTPGPNTPISGNTRFPNGTAIVTRPGPKEDTFATAEPATTTTLTGISSVEVTIPGSGTNSATVSSLPVATGGSSVNPAKIGDYAYLGCFGSQTGFQTFNEKVEGDDMTIEKCIETCNGQTYIGLFEGTCYCASKLDADTRALRNESSCNRPCPGNDDQFCGGMVSQRSKRSIPLRRDAPNNILLTVYADTSDAGQPDVPPGMGPGVDGTAAGGSPSPTGESGQGSSPADGVDGSSDDLPVVADTATVTDVVTGTDADAVVFRTLSDGEVLEATQPIPDTGRTVVTSTITFFTVLPSSPGSLVPQESIVTMSYSLCDYCDTPTLIQPPMATKVVECDGCGANGENTVTLTVPVHVTVTVTGTGTNATRATGSAAAGVVPDQTREIPPIVPTGMGSNAKAGPEVTTIVITYLTTQLVTYGTETKSVSTETRTLRRTVVVTVSDSETMSILPVPSPGRSNTPISHATPTPGASGAPAVVSSASSRVDDFFVYLAIVAMAILALSL</sequence>
<accession>A0A8H4TH22</accession>
<dbReference type="PROSITE" id="PS51212">
    <property type="entry name" value="WSC"/>
    <property type="match status" value="1"/>
</dbReference>
<dbReference type="OrthoDB" id="192832at2759"/>
<feature type="region of interest" description="Disordered" evidence="1">
    <location>
        <begin position="772"/>
        <end position="801"/>
    </location>
</feature>
<feature type="region of interest" description="Disordered" evidence="1">
    <location>
        <begin position="516"/>
        <end position="565"/>
    </location>
</feature>
<dbReference type="Pfam" id="PF26113">
    <property type="entry name" value="GH16_XgeA"/>
    <property type="match status" value="1"/>
</dbReference>
<feature type="domain" description="WSC" evidence="2">
    <location>
        <begin position="408"/>
        <end position="500"/>
    </location>
</feature>
<gene>
    <name evidence="4" type="ORF">FGADI_2904</name>
</gene>
<reference evidence="4" key="2">
    <citation type="submission" date="2020-05" db="EMBL/GenBank/DDBJ databases">
        <authorList>
            <person name="Kim H.-S."/>
            <person name="Proctor R.H."/>
            <person name="Brown D.W."/>
        </authorList>
    </citation>
    <scope>NUCLEOTIDE SEQUENCE</scope>
    <source>
        <strain evidence="4">NRRL 45417</strain>
    </source>
</reference>
<feature type="domain" description="GH16" evidence="3">
    <location>
        <begin position="18"/>
        <end position="304"/>
    </location>
</feature>
<dbReference type="InterPro" id="IPR000757">
    <property type="entry name" value="Beta-glucanase-like"/>
</dbReference>
<evidence type="ECO:0000313" key="5">
    <source>
        <dbReference type="Proteomes" id="UP000604273"/>
    </source>
</evidence>
<evidence type="ECO:0000313" key="4">
    <source>
        <dbReference type="EMBL" id="KAF4957772.1"/>
    </source>
</evidence>
<feature type="compositionally biased region" description="Low complexity" evidence="1">
    <location>
        <begin position="789"/>
        <end position="801"/>
    </location>
</feature>
<proteinExistence type="predicted"/>
<dbReference type="AlphaFoldDB" id="A0A8H4TH22"/>
<dbReference type="Proteomes" id="UP000604273">
    <property type="component" value="Unassembled WGS sequence"/>
</dbReference>
<dbReference type="PROSITE" id="PS51762">
    <property type="entry name" value="GH16_2"/>
    <property type="match status" value="1"/>
</dbReference>
<dbReference type="InterPro" id="IPR050546">
    <property type="entry name" value="Glycosyl_Hydrlase_16"/>
</dbReference>
<dbReference type="PANTHER" id="PTHR10963">
    <property type="entry name" value="GLYCOSYL HYDROLASE-RELATED"/>
    <property type="match status" value="1"/>
</dbReference>
<dbReference type="Gene3D" id="2.60.120.200">
    <property type="match status" value="1"/>
</dbReference>
<dbReference type="GO" id="GO:0009251">
    <property type="term" value="P:glucan catabolic process"/>
    <property type="evidence" value="ECO:0007669"/>
    <property type="project" value="TreeGrafter"/>
</dbReference>
<dbReference type="GO" id="GO:0004553">
    <property type="term" value="F:hydrolase activity, hydrolyzing O-glycosyl compounds"/>
    <property type="evidence" value="ECO:0007669"/>
    <property type="project" value="InterPro"/>
</dbReference>
<evidence type="ECO:0000259" key="3">
    <source>
        <dbReference type="PROSITE" id="PS51762"/>
    </source>
</evidence>
<feature type="compositionally biased region" description="Polar residues" evidence="1">
    <location>
        <begin position="541"/>
        <end position="552"/>
    </location>
</feature>
<dbReference type="InterPro" id="IPR002889">
    <property type="entry name" value="WSC_carb-bd"/>
</dbReference>
<keyword evidence="5" id="KW-1185">Reference proteome</keyword>
<evidence type="ECO:0008006" key="6">
    <source>
        <dbReference type="Google" id="ProtNLM"/>
    </source>
</evidence>
<dbReference type="SUPFAM" id="SSF49899">
    <property type="entry name" value="Concanavalin A-like lectins/glucanases"/>
    <property type="match status" value="1"/>
</dbReference>
<feature type="region of interest" description="Disordered" evidence="1">
    <location>
        <begin position="310"/>
        <end position="341"/>
    </location>
</feature>
<dbReference type="Pfam" id="PF01822">
    <property type="entry name" value="WSC"/>
    <property type="match status" value="1"/>
</dbReference>
<dbReference type="SMART" id="SM00321">
    <property type="entry name" value="WSC"/>
    <property type="match status" value="1"/>
</dbReference>
<dbReference type="EMBL" id="JABFAI010000063">
    <property type="protein sequence ID" value="KAF4957772.1"/>
    <property type="molecule type" value="Genomic_DNA"/>
</dbReference>
<evidence type="ECO:0000259" key="2">
    <source>
        <dbReference type="PROSITE" id="PS51212"/>
    </source>
</evidence>
<dbReference type="PANTHER" id="PTHR10963:SF24">
    <property type="entry name" value="GLYCOSIDASE C21B10.07-RELATED"/>
    <property type="match status" value="1"/>
</dbReference>
<organism evidence="4 5">
    <name type="scientific">Fusarium gaditjirri</name>
    <dbReference type="NCBI Taxonomy" id="282569"/>
    <lineage>
        <taxon>Eukaryota</taxon>
        <taxon>Fungi</taxon>
        <taxon>Dikarya</taxon>
        <taxon>Ascomycota</taxon>
        <taxon>Pezizomycotina</taxon>
        <taxon>Sordariomycetes</taxon>
        <taxon>Hypocreomycetidae</taxon>
        <taxon>Hypocreales</taxon>
        <taxon>Nectriaceae</taxon>
        <taxon>Fusarium</taxon>
        <taxon>Fusarium nisikadoi species complex</taxon>
    </lineage>
</organism>